<dbReference type="RefSeq" id="WP_070792016.1">
    <property type="nucleotide sequence ID" value="NZ_MKIR01000012.1"/>
</dbReference>
<reference evidence="3" key="1">
    <citation type="submission" date="2016-09" db="EMBL/GenBank/DDBJ databases">
        <title>Draft genome sequence of a novel species of the family Streptococcaceae isolated from flowers.</title>
        <authorList>
            <person name="Chuah L.-O."/>
            <person name="Yap K.-P."/>
            <person name="Thong K.L."/>
            <person name="Liong M.T."/>
            <person name="Ahmad R."/>
            <person name="Rusul G."/>
        </authorList>
    </citation>
    <scope>NUCLEOTIDE SEQUENCE [LARGE SCALE GENOMIC DNA]</scope>
    <source>
        <strain evidence="3">DF1</strain>
    </source>
</reference>
<sequence>MKLLNDGFAFLLELVSIIVLAYWGFNLSSSKLISIALGIIIPLTFIVVWWIYLAPKSSHRLDGMQLIILKLLLFSIVTYTLISINKTNWAFVFMIFVVINLVLSYIWKTL</sequence>
<feature type="transmembrane region" description="Helical" evidence="1">
    <location>
        <begin position="88"/>
        <end position="107"/>
    </location>
</feature>
<name>A0A1E8GML7_9LACT</name>
<feature type="transmembrane region" description="Helical" evidence="1">
    <location>
        <begin position="31"/>
        <end position="52"/>
    </location>
</feature>
<keyword evidence="1" id="KW-0472">Membrane</keyword>
<dbReference type="InterPro" id="IPR021214">
    <property type="entry name" value="DUF2568"/>
</dbReference>
<dbReference type="EMBL" id="MKIR01000012">
    <property type="protein sequence ID" value="OFI49499.1"/>
    <property type="molecule type" value="Genomic_DNA"/>
</dbReference>
<dbReference type="Pfam" id="PF10823">
    <property type="entry name" value="DUF2568"/>
    <property type="match status" value="1"/>
</dbReference>
<evidence type="ECO:0000313" key="2">
    <source>
        <dbReference type="EMBL" id="OFI49499.1"/>
    </source>
</evidence>
<feature type="transmembrane region" description="Helical" evidence="1">
    <location>
        <begin position="7"/>
        <end position="25"/>
    </location>
</feature>
<dbReference type="AlphaFoldDB" id="A0A1E8GML7"/>
<accession>A0A1E8GML7</accession>
<feature type="transmembrane region" description="Helical" evidence="1">
    <location>
        <begin position="64"/>
        <end position="82"/>
    </location>
</feature>
<dbReference type="STRING" id="1859473.BG261_02660"/>
<comment type="caution">
    <text evidence="2">The sequence shown here is derived from an EMBL/GenBank/DDBJ whole genome shotgun (WGS) entry which is preliminary data.</text>
</comment>
<organism evidence="2 3">
    <name type="scientific">Floricoccus tropicus</name>
    <dbReference type="NCBI Taxonomy" id="1859473"/>
    <lineage>
        <taxon>Bacteria</taxon>
        <taxon>Bacillati</taxon>
        <taxon>Bacillota</taxon>
        <taxon>Bacilli</taxon>
        <taxon>Lactobacillales</taxon>
        <taxon>Streptococcaceae</taxon>
        <taxon>Floricoccus</taxon>
    </lineage>
</organism>
<evidence type="ECO:0008006" key="4">
    <source>
        <dbReference type="Google" id="ProtNLM"/>
    </source>
</evidence>
<protein>
    <recommendedName>
        <fullName evidence="4">DUF2568 domain-containing protein</fullName>
    </recommendedName>
</protein>
<dbReference type="Proteomes" id="UP000178622">
    <property type="component" value="Unassembled WGS sequence"/>
</dbReference>
<keyword evidence="1" id="KW-0812">Transmembrane</keyword>
<gene>
    <name evidence="2" type="ORF">BG261_02660</name>
</gene>
<proteinExistence type="predicted"/>
<dbReference type="OrthoDB" id="2243660at2"/>
<keyword evidence="1" id="KW-1133">Transmembrane helix</keyword>
<keyword evidence="3" id="KW-1185">Reference proteome</keyword>
<evidence type="ECO:0000313" key="3">
    <source>
        <dbReference type="Proteomes" id="UP000178622"/>
    </source>
</evidence>
<evidence type="ECO:0000256" key="1">
    <source>
        <dbReference type="SAM" id="Phobius"/>
    </source>
</evidence>